<evidence type="ECO:0000313" key="2">
    <source>
        <dbReference type="EMBL" id="UYW01818.1"/>
    </source>
</evidence>
<dbReference type="EMBL" id="CP081495">
    <property type="protein sequence ID" value="UYW01818.1"/>
    <property type="molecule type" value="Genomic_DNA"/>
</dbReference>
<evidence type="ECO:0000313" key="3">
    <source>
        <dbReference type="Proteomes" id="UP001163328"/>
    </source>
</evidence>
<name>A0ABY6LZT8_9FLAO</name>
<proteinExistence type="predicted"/>
<accession>A0ABY6LZT8</accession>
<protein>
    <submittedName>
        <fullName evidence="2">Uncharacterized protein</fullName>
    </submittedName>
</protein>
<feature type="chain" id="PRO_5047509197" evidence="1">
    <location>
        <begin position="25"/>
        <end position="323"/>
    </location>
</feature>
<sequence length="323" mass="36574">MQLKKYIHLLLLVIIHLITSNLNAQGCTLDALIQDLDKGTPEFKNFINNNDNALDIYDDLYKNGSKYVLTNPKYLKILDGLTPEVRKYIVAFTDDKAGSTLTKFLDDCDDINFRNYINNPENILEVKGFLAHKDGILSVNEKEILAEMLEANEIANDKVVAWLKRGENMAAFRESREAGNAWGKLMKEQLSNQNSAAYKELSRNIPEFETYSIYHQVQFCLKSDCISQGNYWIPDFVLVREVQNPVTGIKHLETIIVDAKLSASTGWTKNQTAAQKMSGWKVKSVPSDPIIGNKLTDFGKNVAVNNKQSFLKLYKNDNIAKVL</sequence>
<dbReference type="RefSeq" id="WP_264434292.1">
    <property type="nucleotide sequence ID" value="NZ_CP081495.1"/>
</dbReference>
<gene>
    <name evidence="2" type="ORF">K5I29_02535</name>
</gene>
<evidence type="ECO:0000256" key="1">
    <source>
        <dbReference type="SAM" id="SignalP"/>
    </source>
</evidence>
<feature type="signal peptide" evidence="1">
    <location>
        <begin position="1"/>
        <end position="24"/>
    </location>
</feature>
<keyword evidence="3" id="KW-1185">Reference proteome</keyword>
<keyword evidence="1" id="KW-0732">Signal</keyword>
<reference evidence="2" key="1">
    <citation type="submission" date="2021-08" db="EMBL/GenBank/DDBJ databases">
        <title>Flavobacterium sp. strain CC-SYL302.</title>
        <authorList>
            <person name="Lin S.-Y."/>
            <person name="Lee T.-H."/>
            <person name="Young C.-C."/>
        </authorList>
    </citation>
    <scope>NUCLEOTIDE SEQUENCE</scope>
    <source>
        <strain evidence="2">CC-SYL302</strain>
    </source>
</reference>
<dbReference type="Proteomes" id="UP001163328">
    <property type="component" value="Chromosome"/>
</dbReference>
<organism evidence="2 3">
    <name type="scientific">Flavobacterium agricola</name>
    <dbReference type="NCBI Taxonomy" id="2870839"/>
    <lineage>
        <taxon>Bacteria</taxon>
        <taxon>Pseudomonadati</taxon>
        <taxon>Bacteroidota</taxon>
        <taxon>Flavobacteriia</taxon>
        <taxon>Flavobacteriales</taxon>
        <taxon>Flavobacteriaceae</taxon>
        <taxon>Flavobacterium</taxon>
    </lineage>
</organism>